<feature type="compositionally biased region" description="Low complexity" evidence="2">
    <location>
        <begin position="593"/>
        <end position="610"/>
    </location>
</feature>
<feature type="compositionally biased region" description="Pro residues" evidence="2">
    <location>
        <begin position="495"/>
        <end position="504"/>
    </location>
</feature>
<feature type="chain" id="PRO_5012746305" description="MurNAc-LAA domain-containing protein" evidence="3">
    <location>
        <begin position="33"/>
        <end position="751"/>
    </location>
</feature>
<dbReference type="Gene3D" id="3.40.630.40">
    <property type="entry name" value="Zn-dependent exopeptidases"/>
    <property type="match status" value="1"/>
</dbReference>
<feature type="compositionally biased region" description="Basic and acidic residues" evidence="2">
    <location>
        <begin position="507"/>
        <end position="516"/>
    </location>
</feature>
<feature type="region of interest" description="Disordered" evidence="2">
    <location>
        <begin position="275"/>
        <end position="707"/>
    </location>
</feature>
<dbReference type="GO" id="GO:0030288">
    <property type="term" value="C:outer membrane-bounded periplasmic space"/>
    <property type="evidence" value="ECO:0007669"/>
    <property type="project" value="TreeGrafter"/>
</dbReference>
<dbReference type="InterPro" id="IPR050695">
    <property type="entry name" value="N-acetylmuramoyl_amidase_3"/>
</dbReference>
<dbReference type="KEGG" id="nsl:BOX37_23205"/>
<dbReference type="GO" id="GO:0008745">
    <property type="term" value="F:N-acetylmuramoyl-L-alanine amidase activity"/>
    <property type="evidence" value="ECO:0007669"/>
    <property type="project" value="InterPro"/>
</dbReference>
<dbReference type="OrthoDB" id="3268878at2"/>
<feature type="compositionally biased region" description="Polar residues" evidence="2">
    <location>
        <begin position="583"/>
        <end position="592"/>
    </location>
</feature>
<dbReference type="PANTHER" id="PTHR30404">
    <property type="entry name" value="N-ACETYLMURAMOYL-L-ALANINE AMIDASE"/>
    <property type="match status" value="1"/>
</dbReference>
<evidence type="ECO:0000313" key="5">
    <source>
        <dbReference type="EMBL" id="APE36358.1"/>
    </source>
</evidence>
<feature type="compositionally biased region" description="Polar residues" evidence="2">
    <location>
        <begin position="517"/>
        <end position="535"/>
    </location>
</feature>
<accession>A0A1J0VWF2</accession>
<gene>
    <name evidence="5" type="ORF">BOX37_23205</name>
</gene>
<dbReference type="Proteomes" id="UP000183810">
    <property type="component" value="Chromosome"/>
</dbReference>
<dbReference type="AlphaFoldDB" id="A0A1J0VWF2"/>
<keyword evidence="1" id="KW-0378">Hydrolase</keyword>
<sequence length="751" mass="73799">MQPNIIKAGLCSTVSAAVVVSLSGLAPVNAHAAPDPATGDKLAGRTIFLDPGHQGPAHSENLARQVDNGRGGTKDCQTTGTTSLNGIPEHTINWEVAQLVKASLQALGAQVVLSRTDDAGWGGCVDDRARAANESGAAVAVSIHADSAPGDQRGFHLIVPQLPIPDAAADRAQSGPGRTASAAVRDAYLAAGFPAATYAGVSGGLQTRADIAGPALTQVPLVFVEMGNAANPADAALLESREGQLEHAIAIVTGVAGYLLNTPVAAAIPAAEPAPAEGASAPADPAPAAEAPVDRAPAESAPVDEAPADAAPVEQAPAEGTPTDQAPAEENSTQPDEPPAEDPPPAESEPGTSTAPASLAAGRISAAIPTGSSGDSSQAEGTEPSTGSSIQIPPGADRSPSTGSSIESEPATGNSGSEIEIPAAKTAFGPVVAPATGSSDQAAPADETAPPSGSSDEAPSTEPAPADPNQPPTESDPESAATTPASSVLGRIPTAVPPPSPPTSPNEQDRPAEDSSRPGTDSGQSATAVPTTSHGVVTPPASDPTDPASEPTATTPEAAPAAAPPPLPNGTSDQAPQADGAGTSESAPQNGTAAPDSALGPLLPSGSSDGVSPTDEPTQSDPAPGRPATEPQEPEAPNGQPAAALAFAPRVLPVRAPAPAPIPVAPARTAAPDAPSAPSNTTPRTRGTTPKAEPAPEEAAPDLSSLGGPITTVLDLLMPLARALGMDNTAITSQLINLAYTLVGLVFGPTK</sequence>
<feature type="signal peptide" evidence="3">
    <location>
        <begin position="1"/>
        <end position="32"/>
    </location>
</feature>
<dbReference type="SMART" id="SM00646">
    <property type="entry name" value="Ami_3"/>
    <property type="match status" value="1"/>
</dbReference>
<keyword evidence="3" id="KW-0732">Signal</keyword>
<feature type="compositionally biased region" description="Polar residues" evidence="2">
    <location>
        <begin position="677"/>
        <end position="688"/>
    </location>
</feature>
<dbReference type="RefSeq" id="WP_071929537.1">
    <property type="nucleotide sequence ID" value="NZ_CP018082.1"/>
</dbReference>
<dbReference type="Pfam" id="PF01520">
    <property type="entry name" value="Amidase_3"/>
    <property type="match status" value="1"/>
</dbReference>
<feature type="compositionally biased region" description="Polar residues" evidence="2">
    <location>
        <begin position="399"/>
        <end position="417"/>
    </location>
</feature>
<evidence type="ECO:0000259" key="4">
    <source>
        <dbReference type="SMART" id="SM00646"/>
    </source>
</evidence>
<evidence type="ECO:0000256" key="3">
    <source>
        <dbReference type="SAM" id="SignalP"/>
    </source>
</evidence>
<evidence type="ECO:0000313" key="6">
    <source>
        <dbReference type="Proteomes" id="UP000183810"/>
    </source>
</evidence>
<dbReference type="GO" id="GO:0009253">
    <property type="term" value="P:peptidoglycan catabolic process"/>
    <property type="evidence" value="ECO:0007669"/>
    <property type="project" value="InterPro"/>
</dbReference>
<evidence type="ECO:0000256" key="2">
    <source>
        <dbReference type="SAM" id="MobiDB-lite"/>
    </source>
</evidence>
<feature type="compositionally biased region" description="Polar residues" evidence="2">
    <location>
        <begin position="370"/>
        <end position="391"/>
    </location>
</feature>
<dbReference type="PANTHER" id="PTHR30404:SF0">
    <property type="entry name" value="N-ACETYLMURAMOYL-L-ALANINE AMIDASE AMIC"/>
    <property type="match status" value="1"/>
</dbReference>
<evidence type="ECO:0000256" key="1">
    <source>
        <dbReference type="ARBA" id="ARBA00022801"/>
    </source>
</evidence>
<reference evidence="5" key="1">
    <citation type="submission" date="2016-11" db="EMBL/GenBank/DDBJ databases">
        <authorList>
            <person name="Jaros S."/>
            <person name="Januszkiewicz K."/>
            <person name="Wedrychowicz H."/>
        </authorList>
    </citation>
    <scope>NUCLEOTIDE SEQUENCE [LARGE SCALE GENOMIC DNA]</scope>
    <source>
        <strain evidence="5">Y48</strain>
    </source>
</reference>
<feature type="compositionally biased region" description="Low complexity" evidence="2">
    <location>
        <begin position="298"/>
        <end position="319"/>
    </location>
</feature>
<protein>
    <recommendedName>
        <fullName evidence="4">MurNAc-LAA domain-containing protein</fullName>
    </recommendedName>
</protein>
<dbReference type="SUPFAM" id="SSF53187">
    <property type="entry name" value="Zn-dependent exopeptidases"/>
    <property type="match status" value="1"/>
</dbReference>
<feature type="compositionally biased region" description="Low complexity" evidence="2">
    <location>
        <begin position="543"/>
        <end position="561"/>
    </location>
</feature>
<proteinExistence type="predicted"/>
<name>A0A1J0VWF2_9NOCA</name>
<dbReference type="EMBL" id="CP018082">
    <property type="protein sequence ID" value="APE36358.1"/>
    <property type="molecule type" value="Genomic_DNA"/>
</dbReference>
<dbReference type="InterPro" id="IPR002508">
    <property type="entry name" value="MurNAc-LAA_cat"/>
</dbReference>
<organism evidence="5 6">
    <name type="scientific">Nocardia mangyaensis</name>
    <dbReference type="NCBI Taxonomy" id="2213200"/>
    <lineage>
        <taxon>Bacteria</taxon>
        <taxon>Bacillati</taxon>
        <taxon>Actinomycetota</taxon>
        <taxon>Actinomycetes</taxon>
        <taxon>Mycobacteriales</taxon>
        <taxon>Nocardiaceae</taxon>
        <taxon>Nocardia</taxon>
    </lineage>
</organism>
<dbReference type="CDD" id="cd02696">
    <property type="entry name" value="MurNAc-LAA"/>
    <property type="match status" value="1"/>
</dbReference>
<feature type="domain" description="MurNAc-LAA" evidence="4">
    <location>
        <begin position="129"/>
        <end position="256"/>
    </location>
</feature>
<keyword evidence="6" id="KW-1185">Reference proteome</keyword>
<feature type="compositionally biased region" description="Low complexity" evidence="2">
    <location>
        <begin position="275"/>
        <end position="291"/>
    </location>
</feature>